<organism evidence="12 13">
    <name type="scientific">Staphylococcus felis</name>
    <dbReference type="NCBI Taxonomy" id="46127"/>
    <lineage>
        <taxon>Bacteria</taxon>
        <taxon>Bacillati</taxon>
        <taxon>Bacillota</taxon>
        <taxon>Bacilli</taxon>
        <taxon>Bacillales</taxon>
        <taxon>Staphylococcaceae</taxon>
        <taxon>Staphylococcus</taxon>
    </lineage>
</organism>
<keyword evidence="8 12" id="KW-0012">Acyltransferase</keyword>
<comment type="similarity">
    <text evidence="2">Belongs to the acyltransferase 3 family.</text>
</comment>
<dbReference type="PANTHER" id="PTHR23028">
    <property type="entry name" value="ACETYLTRANSFERASE"/>
    <property type="match status" value="1"/>
</dbReference>
<evidence type="ECO:0000313" key="12">
    <source>
        <dbReference type="EMBL" id="REH95331.1"/>
    </source>
</evidence>
<dbReference type="SUPFAM" id="SSF52266">
    <property type="entry name" value="SGNH hydrolase"/>
    <property type="match status" value="1"/>
</dbReference>
<evidence type="ECO:0000256" key="7">
    <source>
        <dbReference type="ARBA" id="ARBA00023136"/>
    </source>
</evidence>
<feature type="transmembrane region" description="Helical" evidence="10">
    <location>
        <begin position="215"/>
        <end position="231"/>
    </location>
</feature>
<feature type="region of interest" description="Disordered" evidence="9">
    <location>
        <begin position="412"/>
        <end position="446"/>
    </location>
</feature>
<feature type="transmembrane region" description="Helical" evidence="10">
    <location>
        <begin position="243"/>
        <end position="263"/>
    </location>
</feature>
<feature type="transmembrane region" description="Helical" evidence="10">
    <location>
        <begin position="180"/>
        <end position="200"/>
    </location>
</feature>
<evidence type="ECO:0000256" key="3">
    <source>
        <dbReference type="ARBA" id="ARBA00022475"/>
    </source>
</evidence>
<evidence type="ECO:0000256" key="2">
    <source>
        <dbReference type="ARBA" id="ARBA00007400"/>
    </source>
</evidence>
<accession>A0A3E0IPK9</accession>
<dbReference type="InterPro" id="IPR050879">
    <property type="entry name" value="Acyltransferase_3"/>
</dbReference>
<feature type="transmembrane region" description="Helical" evidence="10">
    <location>
        <begin position="337"/>
        <end position="358"/>
    </location>
</feature>
<dbReference type="OrthoDB" id="9796461at2"/>
<dbReference type="RefSeq" id="WP_116094358.1">
    <property type="nucleotide sequence ID" value="NZ_QKXN01000042.1"/>
</dbReference>
<dbReference type="Pfam" id="PF01757">
    <property type="entry name" value="Acyl_transf_3"/>
    <property type="match status" value="1"/>
</dbReference>
<feature type="transmembrane region" description="Helical" evidence="10">
    <location>
        <begin position="379"/>
        <end position="401"/>
    </location>
</feature>
<protein>
    <submittedName>
        <fullName evidence="12">Acyltransferase</fullName>
    </submittedName>
</protein>
<feature type="domain" description="Acyltransferase 3" evidence="11">
    <location>
        <begin position="20"/>
        <end position="350"/>
    </location>
</feature>
<name>A0A3E0IPK9_9STAP</name>
<proteinExistence type="inferred from homology"/>
<dbReference type="EMBL" id="QKXQ01000305">
    <property type="protein sequence ID" value="REH95331.1"/>
    <property type="molecule type" value="Genomic_DNA"/>
</dbReference>
<keyword evidence="4 12" id="KW-0808">Transferase</keyword>
<keyword evidence="7 10" id="KW-0472">Membrane</keyword>
<sequence>MANKSFTGLKRLKNPPRYLPGLDGLRAISVIGIIIYHLNAQWLSGGFLGVDTFFVISGYLITSLLMFEFENYGRINLVNFWIKRFKRLIPAMLFVTTFAVVYVLAFEHTLLESIKGDAKAALLYYSNWWYIFQDVDYFEQFKPMPLKHLWSLAVEEQFYILYPIILILILKIFKSRQKVIMTLLILSMMSAIWMIVVSILDTNLSRAYFGTDTRLQTLLLGAIFAFVWPAFKLKANPPKLGRAFIDMVGTIALTGLIAIFWFVNEEQQWLYMGGFYVISLITLIVIASSVQPKGLLAKVLSNPLFAYIGKRSYSLYLWHYVIVTFIHKNFVAGQYPFYMYMLDVMLTFVMAEISYRYIETPFRHYGWRTFFQNRTSMTSMIRTPVILIGLSLLTLTLLGQFDSLAKTEQKQTAYKTEKHEKANPPSDKNVSTKEKERSTNDFKPEDESPLFIGDSLTVGMGNYLDGHYDTPTIDARVGRSIEEAIQVAPQYASYNRKGQAIVIQIGTNGDFNEEALQTLLSYFDKANVYLINTTVPRSYQSHVNKLLAKAAKKHQHVVLVDWHQVGIGHTEYFAYDGIHLEYPGIQKLVATLDEKMSEHQDPKAE</sequence>
<reference evidence="12 13" key="1">
    <citation type="journal article" date="2018" name="Vet. Microbiol.">
        <title>Characterisation of Staphylococcus felis isolated from cats using whole genome sequencing.</title>
        <authorList>
            <person name="Worthing K."/>
            <person name="Pang S."/>
            <person name="Trott D.J."/>
            <person name="Abraham S."/>
            <person name="Coombs G.W."/>
            <person name="Jordan D."/>
            <person name="McIntyre L."/>
            <person name="Davies M.R."/>
            <person name="Norris J."/>
        </authorList>
    </citation>
    <scope>NUCLEOTIDE SEQUENCE [LARGE SCALE GENOMIC DNA]</scope>
    <source>
        <strain evidence="12 13">F9</strain>
    </source>
</reference>
<keyword evidence="3" id="KW-1003">Cell membrane</keyword>
<evidence type="ECO:0000256" key="9">
    <source>
        <dbReference type="SAM" id="MobiDB-lite"/>
    </source>
</evidence>
<evidence type="ECO:0000313" key="13">
    <source>
        <dbReference type="Proteomes" id="UP000256562"/>
    </source>
</evidence>
<dbReference type="InterPro" id="IPR002656">
    <property type="entry name" value="Acyl_transf_3_dom"/>
</dbReference>
<evidence type="ECO:0000256" key="4">
    <source>
        <dbReference type="ARBA" id="ARBA00022679"/>
    </source>
</evidence>
<feature type="transmembrane region" description="Helical" evidence="10">
    <location>
        <begin position="157"/>
        <end position="173"/>
    </location>
</feature>
<dbReference type="GO" id="GO:0016747">
    <property type="term" value="F:acyltransferase activity, transferring groups other than amino-acyl groups"/>
    <property type="evidence" value="ECO:0007669"/>
    <property type="project" value="InterPro"/>
</dbReference>
<dbReference type="InterPro" id="IPR036514">
    <property type="entry name" value="SGNH_hydro_sf"/>
</dbReference>
<keyword evidence="5 10" id="KW-0812">Transmembrane</keyword>
<feature type="transmembrane region" description="Helical" evidence="10">
    <location>
        <begin position="313"/>
        <end position="331"/>
    </location>
</feature>
<comment type="caution">
    <text evidence="12">The sequence shown here is derived from an EMBL/GenBank/DDBJ whole genome shotgun (WGS) entry which is preliminary data.</text>
</comment>
<keyword evidence="6 10" id="KW-1133">Transmembrane helix</keyword>
<feature type="transmembrane region" description="Helical" evidence="10">
    <location>
        <begin position="88"/>
        <end position="106"/>
    </location>
</feature>
<feature type="compositionally biased region" description="Basic and acidic residues" evidence="9">
    <location>
        <begin position="430"/>
        <end position="446"/>
    </location>
</feature>
<evidence type="ECO:0000256" key="8">
    <source>
        <dbReference type="ARBA" id="ARBA00023315"/>
    </source>
</evidence>
<evidence type="ECO:0000256" key="10">
    <source>
        <dbReference type="SAM" id="Phobius"/>
    </source>
</evidence>
<evidence type="ECO:0000256" key="1">
    <source>
        <dbReference type="ARBA" id="ARBA00004651"/>
    </source>
</evidence>
<dbReference type="Gene3D" id="3.40.50.1110">
    <property type="entry name" value="SGNH hydrolase"/>
    <property type="match status" value="1"/>
</dbReference>
<gene>
    <name evidence="12" type="ORF">DOS83_06525</name>
</gene>
<feature type="compositionally biased region" description="Basic and acidic residues" evidence="9">
    <location>
        <begin position="412"/>
        <end position="422"/>
    </location>
</feature>
<feature type="transmembrane region" description="Helical" evidence="10">
    <location>
        <begin position="45"/>
        <end position="67"/>
    </location>
</feature>
<dbReference type="GO" id="GO:0009103">
    <property type="term" value="P:lipopolysaccharide biosynthetic process"/>
    <property type="evidence" value="ECO:0007669"/>
    <property type="project" value="TreeGrafter"/>
</dbReference>
<comment type="subcellular location">
    <subcellularLocation>
        <location evidence="1">Cell membrane</location>
        <topology evidence="1">Multi-pass membrane protein</topology>
    </subcellularLocation>
</comment>
<dbReference type="PANTHER" id="PTHR23028:SF53">
    <property type="entry name" value="ACYL_TRANSF_3 DOMAIN-CONTAINING PROTEIN"/>
    <property type="match status" value="1"/>
</dbReference>
<feature type="transmembrane region" description="Helical" evidence="10">
    <location>
        <begin position="269"/>
        <end position="292"/>
    </location>
</feature>
<dbReference type="GO" id="GO:0005886">
    <property type="term" value="C:plasma membrane"/>
    <property type="evidence" value="ECO:0007669"/>
    <property type="project" value="UniProtKB-SubCell"/>
</dbReference>
<dbReference type="AlphaFoldDB" id="A0A3E0IPK9"/>
<evidence type="ECO:0000259" key="11">
    <source>
        <dbReference type="Pfam" id="PF01757"/>
    </source>
</evidence>
<evidence type="ECO:0000256" key="6">
    <source>
        <dbReference type="ARBA" id="ARBA00022989"/>
    </source>
</evidence>
<evidence type="ECO:0000256" key="5">
    <source>
        <dbReference type="ARBA" id="ARBA00022692"/>
    </source>
</evidence>
<dbReference type="Proteomes" id="UP000256562">
    <property type="component" value="Unassembled WGS sequence"/>
</dbReference>